<evidence type="ECO:0000259" key="2">
    <source>
        <dbReference type="Pfam" id="PF13391"/>
    </source>
</evidence>
<feature type="compositionally biased region" description="Polar residues" evidence="1">
    <location>
        <begin position="59"/>
        <end position="68"/>
    </location>
</feature>
<evidence type="ECO:0000313" key="4">
    <source>
        <dbReference type="Proteomes" id="UP001385951"/>
    </source>
</evidence>
<dbReference type="AlphaFoldDB" id="A0AAW0GW56"/>
<comment type="caution">
    <text evidence="3">The sequence shown here is derived from an EMBL/GenBank/DDBJ whole genome shotgun (WGS) entry which is preliminary data.</text>
</comment>
<dbReference type="EMBL" id="JASBNA010000003">
    <property type="protein sequence ID" value="KAK7693811.1"/>
    <property type="molecule type" value="Genomic_DNA"/>
</dbReference>
<accession>A0AAW0GW56</accession>
<sequence>MSIQPRPSRPTHNLSDDPDATTSPSSDSNKSDERAFSTPKRRASTTVSEHTPKRRRRYGSSTRSQSKANGREKSIMASATALPKNQNSICVVTRVSSAQEKIECSHIIPMSSSAHVITRLEYCWKIPHHELNVDSHRNLQTVTSTLHERFNMSDGWFWVPYNSDIVSALHEKYVGKAVQYDPHSVYKEKYFFQYRLVAHKEMIRLRILQYSEHPDWSAADITLYRYPYSDLALFNLHISPHFVIYNTGRKISDHIGNKNLTAEAARDLYGIMAPSELFETLVNILAIYRAWMSVKVPSQFTNGKSIVISAKAPKDKDPDDSDDDSLSGVSDRDKYDDISDTEFIDRIEGWRENVRISIDKLEASSSALFERSETGTGRR</sequence>
<feature type="domain" description="HNH nuclease" evidence="2">
    <location>
        <begin position="90"/>
        <end position="151"/>
    </location>
</feature>
<gene>
    <name evidence="3" type="ORF">QCA50_003383</name>
</gene>
<reference evidence="3 4" key="1">
    <citation type="submission" date="2022-09" db="EMBL/GenBank/DDBJ databases">
        <authorList>
            <person name="Palmer J.M."/>
        </authorList>
    </citation>
    <scope>NUCLEOTIDE SEQUENCE [LARGE SCALE GENOMIC DNA]</scope>
    <source>
        <strain evidence="3 4">DSM 7382</strain>
    </source>
</reference>
<protein>
    <recommendedName>
        <fullName evidence="2">HNH nuclease domain-containing protein</fullName>
    </recommendedName>
</protein>
<keyword evidence="4" id="KW-1185">Reference proteome</keyword>
<feature type="region of interest" description="Disordered" evidence="1">
    <location>
        <begin position="1"/>
        <end position="73"/>
    </location>
</feature>
<dbReference type="Pfam" id="PF13391">
    <property type="entry name" value="HNH_2"/>
    <property type="match status" value="1"/>
</dbReference>
<dbReference type="InterPro" id="IPR003615">
    <property type="entry name" value="HNH_nuc"/>
</dbReference>
<evidence type="ECO:0000313" key="3">
    <source>
        <dbReference type="EMBL" id="KAK7693811.1"/>
    </source>
</evidence>
<feature type="compositionally biased region" description="Polar residues" evidence="1">
    <location>
        <begin position="1"/>
        <end position="13"/>
    </location>
</feature>
<proteinExistence type="predicted"/>
<name>A0AAW0GW56_9APHY</name>
<evidence type="ECO:0000256" key="1">
    <source>
        <dbReference type="SAM" id="MobiDB-lite"/>
    </source>
</evidence>
<dbReference type="Proteomes" id="UP001385951">
    <property type="component" value="Unassembled WGS sequence"/>
</dbReference>
<organism evidence="3 4">
    <name type="scientific">Cerrena zonata</name>
    <dbReference type="NCBI Taxonomy" id="2478898"/>
    <lineage>
        <taxon>Eukaryota</taxon>
        <taxon>Fungi</taxon>
        <taxon>Dikarya</taxon>
        <taxon>Basidiomycota</taxon>
        <taxon>Agaricomycotina</taxon>
        <taxon>Agaricomycetes</taxon>
        <taxon>Polyporales</taxon>
        <taxon>Cerrenaceae</taxon>
        <taxon>Cerrena</taxon>
    </lineage>
</organism>
<feature type="region of interest" description="Disordered" evidence="1">
    <location>
        <begin position="311"/>
        <end position="335"/>
    </location>
</feature>